<proteinExistence type="predicted"/>
<evidence type="ECO:0000256" key="1">
    <source>
        <dbReference type="SAM" id="MobiDB-lite"/>
    </source>
</evidence>
<gene>
    <name evidence="2" type="ORF">E2C01_019102</name>
</gene>
<feature type="region of interest" description="Disordered" evidence="1">
    <location>
        <begin position="1"/>
        <end position="22"/>
    </location>
</feature>
<accession>A0A5B7DY99</accession>
<sequence>MRVQSVSKHDPKSQAGKQCGSIRRRALRVGVHESGAGASGSSNAGYRDNASCAWSCLCGIPQSGGASGVLPLPAGGNLRIYHTDFPLNDYCSRVRDPSLYAERITESSNGDEVMVAVIVIVTVFN</sequence>
<organism evidence="2 3">
    <name type="scientific">Portunus trituberculatus</name>
    <name type="common">Swimming crab</name>
    <name type="synonym">Neptunus trituberculatus</name>
    <dbReference type="NCBI Taxonomy" id="210409"/>
    <lineage>
        <taxon>Eukaryota</taxon>
        <taxon>Metazoa</taxon>
        <taxon>Ecdysozoa</taxon>
        <taxon>Arthropoda</taxon>
        <taxon>Crustacea</taxon>
        <taxon>Multicrustacea</taxon>
        <taxon>Malacostraca</taxon>
        <taxon>Eumalacostraca</taxon>
        <taxon>Eucarida</taxon>
        <taxon>Decapoda</taxon>
        <taxon>Pleocyemata</taxon>
        <taxon>Brachyura</taxon>
        <taxon>Eubrachyura</taxon>
        <taxon>Portunoidea</taxon>
        <taxon>Portunidae</taxon>
        <taxon>Portuninae</taxon>
        <taxon>Portunus</taxon>
    </lineage>
</organism>
<evidence type="ECO:0000313" key="3">
    <source>
        <dbReference type="Proteomes" id="UP000324222"/>
    </source>
</evidence>
<comment type="caution">
    <text evidence="2">The sequence shown here is derived from an EMBL/GenBank/DDBJ whole genome shotgun (WGS) entry which is preliminary data.</text>
</comment>
<dbReference type="Proteomes" id="UP000324222">
    <property type="component" value="Unassembled WGS sequence"/>
</dbReference>
<protein>
    <submittedName>
        <fullName evidence="2">Uncharacterized protein</fullName>
    </submittedName>
</protein>
<evidence type="ECO:0000313" key="2">
    <source>
        <dbReference type="EMBL" id="MPC25976.1"/>
    </source>
</evidence>
<reference evidence="2 3" key="1">
    <citation type="submission" date="2019-05" db="EMBL/GenBank/DDBJ databases">
        <title>Another draft genome of Portunus trituberculatus and its Hox gene families provides insights of decapod evolution.</title>
        <authorList>
            <person name="Jeong J.-H."/>
            <person name="Song I."/>
            <person name="Kim S."/>
            <person name="Choi T."/>
            <person name="Kim D."/>
            <person name="Ryu S."/>
            <person name="Kim W."/>
        </authorList>
    </citation>
    <scope>NUCLEOTIDE SEQUENCE [LARGE SCALE GENOMIC DNA]</scope>
    <source>
        <tissue evidence="2">Muscle</tissue>
    </source>
</reference>
<name>A0A5B7DY99_PORTR</name>
<keyword evidence="3" id="KW-1185">Reference proteome</keyword>
<dbReference type="EMBL" id="VSRR010001537">
    <property type="protein sequence ID" value="MPC25976.1"/>
    <property type="molecule type" value="Genomic_DNA"/>
</dbReference>
<dbReference type="AlphaFoldDB" id="A0A5B7DY99"/>